<evidence type="ECO:0000256" key="1">
    <source>
        <dbReference type="ARBA" id="ARBA00004141"/>
    </source>
</evidence>
<feature type="transmembrane region" description="Helical" evidence="11">
    <location>
        <begin position="113"/>
        <end position="134"/>
    </location>
</feature>
<keyword evidence="12" id="KW-0496">Mitochondrion</keyword>
<gene>
    <name evidence="12" type="primary">atp6</name>
</gene>
<evidence type="ECO:0000256" key="6">
    <source>
        <dbReference type="ARBA" id="ARBA00022781"/>
    </source>
</evidence>
<evidence type="ECO:0000256" key="3">
    <source>
        <dbReference type="ARBA" id="ARBA00022448"/>
    </source>
</evidence>
<keyword evidence="10" id="KW-0066">ATP synthesis</keyword>
<dbReference type="GO" id="GO:0006754">
    <property type="term" value="P:ATP biosynthetic process"/>
    <property type="evidence" value="ECO:0007669"/>
    <property type="project" value="UniProtKB-KW"/>
</dbReference>
<proteinExistence type="inferred from homology"/>
<dbReference type="AlphaFoldDB" id="A0A088MG81"/>
<accession>A0A088MG81</accession>
<evidence type="ECO:0000256" key="5">
    <source>
        <dbReference type="ARBA" id="ARBA00022692"/>
    </source>
</evidence>
<evidence type="ECO:0000256" key="2">
    <source>
        <dbReference type="ARBA" id="ARBA00006810"/>
    </source>
</evidence>
<comment type="similarity">
    <text evidence="2">Belongs to the ATPase A chain family.</text>
</comment>
<name>A0A088MG81_9TREM</name>
<protein>
    <submittedName>
        <fullName evidence="12">Atp6 protein</fullName>
    </submittedName>
</protein>
<keyword evidence="7 11" id="KW-1133">Transmembrane helix</keyword>
<evidence type="ECO:0000313" key="12">
    <source>
        <dbReference type="EMBL" id="AIN37090.1"/>
    </source>
</evidence>
<organism evidence="12">
    <name type="scientific">Hypoderaeum sp. Hubei-2014</name>
    <dbReference type="NCBI Taxonomy" id="1537992"/>
    <lineage>
        <taxon>Eukaryota</taxon>
        <taxon>Metazoa</taxon>
        <taxon>Spiralia</taxon>
        <taxon>Lophotrochozoa</taxon>
        <taxon>Platyhelminthes</taxon>
        <taxon>Trematoda</taxon>
        <taxon>Digenea</taxon>
        <taxon>Plagiorchiida</taxon>
        <taxon>Echinostomata</taxon>
        <taxon>Echinostomatoidea</taxon>
        <taxon>Echinostomatidae</taxon>
        <taxon>Hypoderaeum</taxon>
    </lineage>
</organism>
<keyword evidence="5 11" id="KW-0812">Transmembrane</keyword>
<comment type="subcellular location">
    <subcellularLocation>
        <location evidence="1">Membrane</location>
        <topology evidence="1">Multi-pass membrane protein</topology>
    </subcellularLocation>
</comment>
<dbReference type="SUPFAM" id="SSF81336">
    <property type="entry name" value="F1F0 ATP synthase subunit A"/>
    <property type="match status" value="1"/>
</dbReference>
<feature type="transmembrane region" description="Helical" evidence="11">
    <location>
        <begin position="51"/>
        <end position="68"/>
    </location>
</feature>
<reference evidence="12" key="1">
    <citation type="journal article" date="2015" name="Parasit. Vectors">
        <title>Mitochondrial genome of Hypoderaeum conoideum - comparison with selected trematodes.</title>
        <authorList>
            <person name="Yang X."/>
            <person name="Gasser R.B."/>
            <person name="Koehler A.V."/>
            <person name="Wang L."/>
            <person name="Zhu K."/>
            <person name="Chen L."/>
            <person name="Feng H."/>
            <person name="Hu M."/>
            <person name="Fang R."/>
        </authorList>
    </citation>
    <scope>NUCLEOTIDE SEQUENCE</scope>
    <source>
        <strain evidence="12">Hubei-2014</strain>
    </source>
</reference>
<dbReference type="EMBL" id="KM111525">
    <property type="protein sequence ID" value="AIN37090.1"/>
    <property type="molecule type" value="Genomic_DNA"/>
</dbReference>
<evidence type="ECO:0000256" key="9">
    <source>
        <dbReference type="ARBA" id="ARBA00023136"/>
    </source>
</evidence>
<dbReference type="GO" id="GO:1902600">
    <property type="term" value="P:proton transmembrane transport"/>
    <property type="evidence" value="ECO:0007669"/>
    <property type="project" value="UniProtKB-KW"/>
</dbReference>
<sequence length="172" mass="19267">MVVTRLSAVFYKVISLVSGGWGDSYYRYCLFGLLISFLLLRIPYIYGMSGFALYIIMIILPLFTSLFLCRIIDVGPSSFFSGFVPPGTPLWIAPFVCLAETLSYIVRPIVLMIRPFVNLTIGTLGGVAIGGLGLKFGGWVLSFLFLLFFYEVFVALVHWFIVCNILSFSEDH</sequence>
<keyword evidence="3" id="KW-0813">Transport</keyword>
<evidence type="ECO:0000256" key="4">
    <source>
        <dbReference type="ARBA" id="ARBA00022547"/>
    </source>
</evidence>
<feature type="transmembrane region" description="Helical" evidence="11">
    <location>
        <begin position="140"/>
        <end position="166"/>
    </location>
</feature>
<evidence type="ECO:0000256" key="10">
    <source>
        <dbReference type="ARBA" id="ARBA00023310"/>
    </source>
</evidence>
<geneLocation type="mitochondrion" evidence="12"/>
<evidence type="ECO:0000256" key="7">
    <source>
        <dbReference type="ARBA" id="ARBA00022989"/>
    </source>
</evidence>
<keyword evidence="6" id="KW-0375">Hydrogen ion transport</keyword>
<dbReference type="GO" id="GO:0045259">
    <property type="term" value="C:proton-transporting ATP synthase complex"/>
    <property type="evidence" value="ECO:0007669"/>
    <property type="project" value="UniProtKB-KW"/>
</dbReference>
<feature type="transmembrane region" description="Helical" evidence="11">
    <location>
        <begin position="25"/>
        <end position="44"/>
    </location>
</feature>
<keyword evidence="9 11" id="KW-0472">Membrane</keyword>
<dbReference type="InterPro" id="IPR035908">
    <property type="entry name" value="F0_ATP_A_sf"/>
</dbReference>
<feature type="transmembrane region" description="Helical" evidence="11">
    <location>
        <begin position="88"/>
        <end position="106"/>
    </location>
</feature>
<evidence type="ECO:0000256" key="8">
    <source>
        <dbReference type="ARBA" id="ARBA00023065"/>
    </source>
</evidence>
<keyword evidence="8" id="KW-0406">Ion transport</keyword>
<dbReference type="Gene3D" id="1.20.120.220">
    <property type="entry name" value="ATP synthase, F0 complex, subunit A"/>
    <property type="match status" value="1"/>
</dbReference>
<keyword evidence="4" id="KW-0138">CF(0)</keyword>
<evidence type="ECO:0000256" key="11">
    <source>
        <dbReference type="SAM" id="Phobius"/>
    </source>
</evidence>